<feature type="signal peptide" evidence="3">
    <location>
        <begin position="1"/>
        <end position="25"/>
    </location>
</feature>
<evidence type="ECO:0000256" key="1">
    <source>
        <dbReference type="SAM" id="MobiDB-lite"/>
    </source>
</evidence>
<feature type="transmembrane region" description="Helical" evidence="2">
    <location>
        <begin position="448"/>
        <end position="465"/>
    </location>
</feature>
<evidence type="ECO:0000259" key="4">
    <source>
        <dbReference type="Pfam" id="PF01345"/>
    </source>
</evidence>
<dbReference type="Proteomes" id="UP001139971">
    <property type="component" value="Unassembled WGS sequence"/>
</dbReference>
<dbReference type="Pfam" id="PF01345">
    <property type="entry name" value="DUF11"/>
    <property type="match status" value="2"/>
</dbReference>
<evidence type="ECO:0000256" key="2">
    <source>
        <dbReference type="SAM" id="Phobius"/>
    </source>
</evidence>
<comment type="caution">
    <text evidence="5">The sequence shown here is derived from an EMBL/GenBank/DDBJ whole genome shotgun (WGS) entry which is preliminary data.</text>
</comment>
<evidence type="ECO:0000256" key="3">
    <source>
        <dbReference type="SAM" id="SignalP"/>
    </source>
</evidence>
<dbReference type="AlphaFoldDB" id="A0A9X4BG97"/>
<feature type="chain" id="PRO_5040815654" evidence="3">
    <location>
        <begin position="26"/>
        <end position="474"/>
    </location>
</feature>
<name>A0A9X4BG97_9GAMM</name>
<evidence type="ECO:0000313" key="5">
    <source>
        <dbReference type="EMBL" id="MDC8012465.1"/>
    </source>
</evidence>
<feature type="region of interest" description="Disordered" evidence="1">
    <location>
        <begin position="407"/>
        <end position="434"/>
    </location>
</feature>
<gene>
    <name evidence="5" type="ORF">OD750_007890</name>
</gene>
<keyword evidence="6" id="KW-1185">Reference proteome</keyword>
<accession>A0A9X4BG97</accession>
<evidence type="ECO:0000313" key="6">
    <source>
        <dbReference type="Proteomes" id="UP001139971"/>
    </source>
</evidence>
<keyword evidence="2" id="KW-0472">Membrane</keyword>
<feature type="domain" description="DUF11" evidence="4">
    <location>
        <begin position="182"/>
        <end position="278"/>
    </location>
</feature>
<organism evidence="5 6">
    <name type="scientific">Tahibacter soli</name>
    <dbReference type="NCBI Taxonomy" id="2983605"/>
    <lineage>
        <taxon>Bacteria</taxon>
        <taxon>Pseudomonadati</taxon>
        <taxon>Pseudomonadota</taxon>
        <taxon>Gammaproteobacteria</taxon>
        <taxon>Lysobacterales</taxon>
        <taxon>Rhodanobacteraceae</taxon>
        <taxon>Tahibacter</taxon>
    </lineage>
</organism>
<protein>
    <submittedName>
        <fullName evidence="5">DUF11 domain-containing protein</fullName>
    </submittedName>
</protein>
<dbReference type="InterPro" id="IPR001434">
    <property type="entry name" value="OmcB-like_DUF11"/>
</dbReference>
<dbReference type="EMBL" id="JAOVZO020000009">
    <property type="protein sequence ID" value="MDC8012465.1"/>
    <property type="molecule type" value="Genomic_DNA"/>
</dbReference>
<dbReference type="RefSeq" id="WP_263542054.1">
    <property type="nucleotide sequence ID" value="NZ_JAOVZO020000009.1"/>
</dbReference>
<keyword evidence="3" id="KW-0732">Signal</keyword>
<keyword evidence="2" id="KW-0812">Transmembrane</keyword>
<reference evidence="5" key="1">
    <citation type="submission" date="2023-02" db="EMBL/GenBank/DDBJ databases">
        <title>Tahibacter soli sp. nov. isolated from soil.</title>
        <authorList>
            <person name="Baek J.H."/>
            <person name="Lee J.K."/>
            <person name="Choi D.G."/>
            <person name="Jeon C.O."/>
        </authorList>
    </citation>
    <scope>NUCLEOTIDE SEQUENCE</scope>
    <source>
        <strain evidence="5">BL</strain>
    </source>
</reference>
<keyword evidence="2" id="KW-1133">Transmembrane helix</keyword>
<sequence>MLRRLLTASAFAAALLCFVPSPAMAGGTVVMTATKTVSGVFRPGGAITYTIVLTNSGTSPQGDNVGPELLDGLPGGFTVTSMTATNGTLEIDGPLMWNGTVPAGGSTTITINGTIHPAYVGLMRNQAIVYVDTNANGSNDATMFTDDPSTPAPGDMTDLTVVSFPRLTASMQGGGSLLPNSSLYYTVRIDNLGGPHGDNPGDEFVDVIPAGLALVGATATRGTVVADVATNTVRWNGALGTGEFSVISITTMVPATAAGSYVNQGTLTYDADGDGINETSVPSDDPTLPGTADPTVVSIASLPANFDFGMYAYSIDERYEPGGIVYFDIVASNIGGTDQGDNPGDEIAAVLPDALTYESSYALYGKTAFDPVTRRFTWNGPIARGQFVGMTVATRLSMSAQGSYRSQATLSYDSDRDGTNDATMLSDEPRTPLPDDPAGFQVATPIPVLGWPGLLIAMAGLALAARGRMRRAMG</sequence>
<proteinExistence type="predicted"/>
<feature type="domain" description="DUF11" evidence="4">
    <location>
        <begin position="34"/>
        <end position="141"/>
    </location>
</feature>